<dbReference type="EMBL" id="QMPZ01000077">
    <property type="protein sequence ID" value="RLE08847.1"/>
    <property type="molecule type" value="Genomic_DNA"/>
</dbReference>
<proteinExistence type="predicted"/>
<dbReference type="PANTHER" id="PTHR21666:SF289">
    <property type="entry name" value="L-ALA--D-GLU ENDOPEPTIDASE"/>
    <property type="match status" value="1"/>
</dbReference>
<gene>
    <name evidence="3" type="ORF">DRJ00_05635</name>
</gene>
<reference evidence="3 4" key="1">
    <citation type="submission" date="2018-06" db="EMBL/GenBank/DDBJ databases">
        <title>Extensive metabolic versatility and redundancy in microbially diverse, dynamic hydrothermal sediments.</title>
        <authorList>
            <person name="Dombrowski N."/>
            <person name="Teske A."/>
            <person name="Baker B.J."/>
        </authorList>
    </citation>
    <scope>NUCLEOTIDE SEQUENCE [LARGE SCALE GENOMIC DNA]</scope>
    <source>
        <strain evidence="3">B47_G16</strain>
    </source>
</reference>
<name>A0A497E3A7_UNCAE</name>
<dbReference type="Pfam" id="PF01551">
    <property type="entry name" value="Peptidase_M23"/>
    <property type="match status" value="1"/>
</dbReference>
<dbReference type="Proteomes" id="UP000279422">
    <property type="component" value="Unassembled WGS sequence"/>
</dbReference>
<dbReference type="GO" id="GO:0004222">
    <property type="term" value="F:metalloendopeptidase activity"/>
    <property type="evidence" value="ECO:0007669"/>
    <property type="project" value="TreeGrafter"/>
</dbReference>
<sequence>MWVLYRIRSSFQDPGKARSWVRKGQIIGRVGSTGRSTGPHLHFEVWHNGKTVNPLNLMVEPLG</sequence>
<dbReference type="InterPro" id="IPR016047">
    <property type="entry name" value="M23ase_b-sheet_dom"/>
</dbReference>
<feature type="domain" description="M23ase beta-sheet core" evidence="2">
    <location>
        <begin position="16"/>
        <end position="54"/>
    </location>
</feature>
<dbReference type="AlphaFoldDB" id="A0A497E3A7"/>
<dbReference type="InterPro" id="IPR011055">
    <property type="entry name" value="Dup_hybrid_motif"/>
</dbReference>
<evidence type="ECO:0000313" key="4">
    <source>
        <dbReference type="Proteomes" id="UP000279422"/>
    </source>
</evidence>
<keyword evidence="1" id="KW-0732">Signal</keyword>
<organism evidence="3 4">
    <name type="scientific">Aerophobetes bacterium</name>
    <dbReference type="NCBI Taxonomy" id="2030807"/>
    <lineage>
        <taxon>Bacteria</taxon>
        <taxon>Candidatus Aerophobota</taxon>
    </lineage>
</organism>
<evidence type="ECO:0000259" key="2">
    <source>
        <dbReference type="Pfam" id="PF01551"/>
    </source>
</evidence>
<dbReference type="SUPFAM" id="SSF51261">
    <property type="entry name" value="Duplicated hybrid motif"/>
    <property type="match status" value="1"/>
</dbReference>
<evidence type="ECO:0000256" key="1">
    <source>
        <dbReference type="ARBA" id="ARBA00022729"/>
    </source>
</evidence>
<dbReference type="CDD" id="cd12797">
    <property type="entry name" value="M23_peptidase"/>
    <property type="match status" value="1"/>
</dbReference>
<dbReference type="Gene3D" id="2.70.70.10">
    <property type="entry name" value="Glucose Permease (Domain IIA)"/>
    <property type="match status" value="1"/>
</dbReference>
<accession>A0A497E3A7</accession>
<comment type="caution">
    <text evidence="3">The sequence shown here is derived from an EMBL/GenBank/DDBJ whole genome shotgun (WGS) entry which is preliminary data.</text>
</comment>
<protein>
    <recommendedName>
        <fullName evidence="2">M23ase beta-sheet core domain-containing protein</fullName>
    </recommendedName>
</protein>
<evidence type="ECO:0000313" key="3">
    <source>
        <dbReference type="EMBL" id="RLE08847.1"/>
    </source>
</evidence>
<dbReference type="InterPro" id="IPR050570">
    <property type="entry name" value="Cell_wall_metabolism_enzyme"/>
</dbReference>
<dbReference type="PANTHER" id="PTHR21666">
    <property type="entry name" value="PEPTIDASE-RELATED"/>
    <property type="match status" value="1"/>
</dbReference>